<reference evidence="2" key="3">
    <citation type="submission" date="2023-03" db="UniProtKB">
        <authorList>
            <consortium name="EnsemblPlants"/>
        </authorList>
    </citation>
    <scope>IDENTIFICATION</scope>
    <source>
        <strain evidence="2">cv. Chiifu-401-42</strain>
    </source>
</reference>
<evidence type="ECO:0000313" key="3">
    <source>
        <dbReference type="Proteomes" id="UP000011750"/>
    </source>
</evidence>
<proteinExistence type="predicted"/>
<dbReference type="EnsemblPlants" id="Bra025473.1">
    <property type="protein sequence ID" value="Bra025473.1-P"/>
    <property type="gene ID" value="Bra025473"/>
</dbReference>
<evidence type="ECO:0008006" key="4">
    <source>
        <dbReference type="Google" id="ProtNLM"/>
    </source>
</evidence>
<feature type="compositionally biased region" description="Low complexity" evidence="1">
    <location>
        <begin position="106"/>
        <end position="118"/>
    </location>
</feature>
<evidence type="ECO:0000313" key="2">
    <source>
        <dbReference type="EnsemblPlants" id="Bra025473.1-P"/>
    </source>
</evidence>
<protein>
    <recommendedName>
        <fullName evidence="4">Transposase MuDR plant domain-containing protein</fullName>
    </recommendedName>
</protein>
<name>M4E9L7_BRACM</name>
<reference evidence="2 3" key="1">
    <citation type="journal article" date="2011" name="Nat. Genet.">
        <title>The genome of the mesopolyploid crop species Brassica rapa.</title>
        <authorList>
            <consortium name="Brassica rapa Genome Sequencing Project Consortium"/>
            <person name="Wang X."/>
            <person name="Wang H."/>
            <person name="Wang J."/>
            <person name="Sun R."/>
            <person name="Wu J."/>
            <person name="Liu S."/>
            <person name="Bai Y."/>
            <person name="Mun J.H."/>
            <person name="Bancroft I."/>
            <person name="Cheng F."/>
            <person name="Huang S."/>
            <person name="Li X."/>
            <person name="Hua W."/>
            <person name="Wang J."/>
            <person name="Wang X."/>
            <person name="Freeling M."/>
            <person name="Pires J.C."/>
            <person name="Paterson A.H."/>
            <person name="Chalhoub B."/>
            <person name="Wang B."/>
            <person name="Hayward A."/>
            <person name="Sharpe A.G."/>
            <person name="Park B.S."/>
            <person name="Weisshaar B."/>
            <person name="Liu B."/>
            <person name="Li B."/>
            <person name="Liu B."/>
            <person name="Tong C."/>
            <person name="Song C."/>
            <person name="Duran C."/>
            <person name="Peng C."/>
            <person name="Geng C."/>
            <person name="Koh C."/>
            <person name="Lin C."/>
            <person name="Edwards D."/>
            <person name="Mu D."/>
            <person name="Shen D."/>
            <person name="Soumpourou E."/>
            <person name="Li F."/>
            <person name="Fraser F."/>
            <person name="Conant G."/>
            <person name="Lassalle G."/>
            <person name="King G.J."/>
            <person name="Bonnema G."/>
            <person name="Tang H."/>
            <person name="Wang H."/>
            <person name="Belcram H."/>
            <person name="Zhou H."/>
            <person name="Hirakawa H."/>
            <person name="Abe H."/>
            <person name="Guo H."/>
            <person name="Wang H."/>
            <person name="Jin H."/>
            <person name="Parkin I.A."/>
            <person name="Batley J."/>
            <person name="Kim J.S."/>
            <person name="Just J."/>
            <person name="Li J."/>
            <person name="Xu J."/>
            <person name="Deng J."/>
            <person name="Kim J.A."/>
            <person name="Li J."/>
            <person name="Yu J."/>
            <person name="Meng J."/>
            <person name="Wang J."/>
            <person name="Min J."/>
            <person name="Poulain J."/>
            <person name="Wang J."/>
            <person name="Hatakeyama K."/>
            <person name="Wu K."/>
            <person name="Wang L."/>
            <person name="Fang L."/>
            <person name="Trick M."/>
            <person name="Links M.G."/>
            <person name="Zhao M."/>
            <person name="Jin M."/>
            <person name="Ramchiary N."/>
            <person name="Drou N."/>
            <person name="Berkman P.J."/>
            <person name="Cai Q."/>
            <person name="Huang Q."/>
            <person name="Li R."/>
            <person name="Tabata S."/>
            <person name="Cheng S."/>
            <person name="Zhang S."/>
            <person name="Zhang S."/>
            <person name="Huang S."/>
            <person name="Sato S."/>
            <person name="Sun S."/>
            <person name="Kwon S.J."/>
            <person name="Choi S.R."/>
            <person name="Lee T.H."/>
            <person name="Fan W."/>
            <person name="Zhao X."/>
            <person name="Tan X."/>
            <person name="Xu X."/>
            <person name="Wang Y."/>
            <person name="Qiu Y."/>
            <person name="Yin Y."/>
            <person name="Li Y."/>
            <person name="Du Y."/>
            <person name="Liao Y."/>
            <person name="Lim Y."/>
            <person name="Narusaka Y."/>
            <person name="Wang Y."/>
            <person name="Wang Z."/>
            <person name="Li Z."/>
            <person name="Wang Z."/>
            <person name="Xiong Z."/>
            <person name="Zhang Z."/>
        </authorList>
    </citation>
    <scope>NUCLEOTIDE SEQUENCE [LARGE SCALE GENOMIC DNA]</scope>
    <source>
        <strain evidence="2 3">cv. Chiifu-401-42</strain>
    </source>
</reference>
<dbReference type="HOGENOM" id="CLU_1196352_0_0_1"/>
<feature type="compositionally biased region" description="Polar residues" evidence="1">
    <location>
        <begin position="126"/>
        <end position="135"/>
    </location>
</feature>
<dbReference type="Gramene" id="Bra025473.1">
    <property type="protein sequence ID" value="Bra025473.1-P"/>
    <property type="gene ID" value="Bra025473"/>
</dbReference>
<reference evidence="2 3" key="2">
    <citation type="journal article" date="2018" name="Hortic Res">
        <title>Improved Brassica rapa reference genome by single-molecule sequencing and chromosome conformation capture technologies.</title>
        <authorList>
            <person name="Zhang L."/>
            <person name="Cai X."/>
            <person name="Wu J."/>
            <person name="Liu M."/>
            <person name="Grob S."/>
            <person name="Cheng F."/>
            <person name="Liang J."/>
            <person name="Cai C."/>
            <person name="Liu Z."/>
            <person name="Liu B."/>
            <person name="Wang F."/>
            <person name="Li S."/>
            <person name="Liu F."/>
            <person name="Li X."/>
            <person name="Cheng L."/>
            <person name="Yang W."/>
            <person name="Li M.H."/>
            <person name="Grossniklaus U."/>
            <person name="Zheng H."/>
            <person name="Wang X."/>
        </authorList>
    </citation>
    <scope>NUCLEOTIDE SEQUENCE [LARGE SCALE GENOMIC DNA]</scope>
    <source>
        <strain evidence="2 3">cv. Chiifu-401-42</strain>
    </source>
</reference>
<feature type="region of interest" description="Disordered" evidence="1">
    <location>
        <begin position="92"/>
        <end position="149"/>
    </location>
</feature>
<accession>M4E9L7</accession>
<dbReference type="InParanoid" id="M4E9L7"/>
<organism evidence="2 3">
    <name type="scientific">Brassica campestris</name>
    <name type="common">Field mustard</name>
    <dbReference type="NCBI Taxonomy" id="3711"/>
    <lineage>
        <taxon>Eukaryota</taxon>
        <taxon>Viridiplantae</taxon>
        <taxon>Streptophyta</taxon>
        <taxon>Embryophyta</taxon>
        <taxon>Tracheophyta</taxon>
        <taxon>Spermatophyta</taxon>
        <taxon>Magnoliopsida</taxon>
        <taxon>eudicotyledons</taxon>
        <taxon>Gunneridae</taxon>
        <taxon>Pentapetalae</taxon>
        <taxon>rosids</taxon>
        <taxon>malvids</taxon>
        <taxon>Brassicales</taxon>
        <taxon>Brassicaceae</taxon>
        <taxon>Brassiceae</taxon>
        <taxon>Brassica</taxon>
    </lineage>
</organism>
<dbReference type="Proteomes" id="UP000011750">
    <property type="component" value="Chromosome A04"/>
</dbReference>
<sequence>METRKISVFCYWNGCIKDGPFYEGSTPRVIRVESRTDLPTLLSDLHRVTEFEKGKFQMDVIGRYPSVVQQPMVKSMRLPIVDDSSLETMLETRKRSRQNDADESANVRNPRENNNNGWLEEENSTDDVNCGNNEAAQKDSKKKKPDLTKELSNSVSKQYILSSSWLTERELYVGMLFRDQEELKKAVKLYSERRQRDYDVYDYSSKIHFRCTKICGWDLKAAKTNGNGFEITEYRGVHTCKPANVGSDFLAGEIECLIKEISLLNMS</sequence>
<evidence type="ECO:0000256" key="1">
    <source>
        <dbReference type="SAM" id="MobiDB-lite"/>
    </source>
</evidence>
<keyword evidence="3" id="KW-1185">Reference proteome</keyword>
<dbReference type="AlphaFoldDB" id="M4E9L7"/>